<evidence type="ECO:0000256" key="3">
    <source>
        <dbReference type="ARBA" id="ARBA00022692"/>
    </source>
</evidence>
<feature type="transmembrane region" description="Helical" evidence="8">
    <location>
        <begin position="28"/>
        <end position="50"/>
    </location>
</feature>
<comment type="subcellular location">
    <subcellularLocation>
        <location evidence="1">Membrane</location>
        <topology evidence="1">Multi-pass membrane protein</topology>
    </subcellularLocation>
</comment>
<evidence type="ECO:0000313" key="11">
    <source>
        <dbReference type="Proteomes" id="UP001432027"/>
    </source>
</evidence>
<organism evidence="10 11">
    <name type="scientific">Pristionchus entomophagus</name>
    <dbReference type="NCBI Taxonomy" id="358040"/>
    <lineage>
        <taxon>Eukaryota</taxon>
        <taxon>Metazoa</taxon>
        <taxon>Ecdysozoa</taxon>
        <taxon>Nematoda</taxon>
        <taxon>Chromadorea</taxon>
        <taxon>Rhabditida</taxon>
        <taxon>Rhabditina</taxon>
        <taxon>Diplogasteromorpha</taxon>
        <taxon>Diplogasteroidea</taxon>
        <taxon>Neodiplogasteridae</taxon>
        <taxon>Pristionchus</taxon>
    </lineage>
</organism>
<evidence type="ECO:0000256" key="2">
    <source>
        <dbReference type="ARBA" id="ARBA00022448"/>
    </source>
</evidence>
<dbReference type="GO" id="GO:0030322">
    <property type="term" value="P:stabilization of membrane potential"/>
    <property type="evidence" value="ECO:0007669"/>
    <property type="project" value="TreeGrafter"/>
</dbReference>
<dbReference type="Proteomes" id="UP001432027">
    <property type="component" value="Unassembled WGS sequence"/>
</dbReference>
<keyword evidence="2" id="KW-0813">Transport</keyword>
<comment type="caution">
    <text evidence="10">The sequence shown here is derived from an EMBL/GenBank/DDBJ whole genome shotgun (WGS) entry which is preliminary data.</text>
</comment>
<dbReference type="PANTHER" id="PTHR11003:SF334">
    <property type="entry name" value="FI03418P"/>
    <property type="match status" value="1"/>
</dbReference>
<dbReference type="InterPro" id="IPR013099">
    <property type="entry name" value="K_chnl_dom"/>
</dbReference>
<feature type="non-terminal residue" evidence="10">
    <location>
        <position position="148"/>
    </location>
</feature>
<dbReference type="Gene3D" id="1.10.287.70">
    <property type="match status" value="1"/>
</dbReference>
<dbReference type="PANTHER" id="PTHR11003">
    <property type="entry name" value="POTASSIUM CHANNEL, SUBFAMILY K"/>
    <property type="match status" value="1"/>
</dbReference>
<gene>
    <name evidence="10" type="ORF">PENTCL1PPCAC_12740</name>
</gene>
<evidence type="ECO:0000256" key="7">
    <source>
        <dbReference type="ARBA" id="ARBA00023303"/>
    </source>
</evidence>
<keyword evidence="11" id="KW-1185">Reference proteome</keyword>
<feature type="domain" description="Potassium channel" evidence="9">
    <location>
        <begin position="29"/>
        <end position="87"/>
    </location>
</feature>
<dbReference type="GO" id="GO:0015271">
    <property type="term" value="F:outward rectifier potassium channel activity"/>
    <property type="evidence" value="ECO:0007669"/>
    <property type="project" value="TreeGrafter"/>
</dbReference>
<keyword evidence="6 8" id="KW-0472">Membrane</keyword>
<accession>A0AAV5T627</accession>
<feature type="transmembrane region" description="Helical" evidence="8">
    <location>
        <begin position="62"/>
        <end position="82"/>
    </location>
</feature>
<dbReference type="Pfam" id="PF07885">
    <property type="entry name" value="Ion_trans_2"/>
    <property type="match status" value="1"/>
</dbReference>
<evidence type="ECO:0000256" key="6">
    <source>
        <dbReference type="ARBA" id="ARBA00023136"/>
    </source>
</evidence>
<reference evidence="10" key="1">
    <citation type="submission" date="2023-10" db="EMBL/GenBank/DDBJ databases">
        <title>Genome assembly of Pristionchus species.</title>
        <authorList>
            <person name="Yoshida K."/>
            <person name="Sommer R.J."/>
        </authorList>
    </citation>
    <scope>NUCLEOTIDE SEQUENCE</scope>
    <source>
        <strain evidence="10">RS0144</strain>
    </source>
</reference>
<dbReference type="SUPFAM" id="SSF81324">
    <property type="entry name" value="Voltage-gated potassium channels"/>
    <property type="match status" value="1"/>
</dbReference>
<sequence length="148" mass="16684">MVHAQVKKFQKERMDAIRRGYDGKELEVSAQWTFTGAFMYSLTVITTIGYGNTSAKTNFGKTLTIIYAIVGIPLMLLLLTNIDQVMAKIFRFLCAQSIQPKFRIILWHKKRNAAKIRCGNSLVSRLTQERIKADSSRDSLAPSPSLSP</sequence>
<evidence type="ECO:0000259" key="9">
    <source>
        <dbReference type="Pfam" id="PF07885"/>
    </source>
</evidence>
<dbReference type="GO" id="GO:0005886">
    <property type="term" value="C:plasma membrane"/>
    <property type="evidence" value="ECO:0007669"/>
    <property type="project" value="TreeGrafter"/>
</dbReference>
<keyword evidence="5" id="KW-0406">Ion transport</keyword>
<proteinExistence type="predicted"/>
<dbReference type="EMBL" id="BTSX01000003">
    <property type="protein sequence ID" value="GMS90565.1"/>
    <property type="molecule type" value="Genomic_DNA"/>
</dbReference>
<keyword evidence="4 8" id="KW-1133">Transmembrane helix</keyword>
<keyword evidence="3 8" id="KW-0812">Transmembrane</keyword>
<evidence type="ECO:0000256" key="5">
    <source>
        <dbReference type="ARBA" id="ARBA00023065"/>
    </source>
</evidence>
<evidence type="ECO:0000313" key="10">
    <source>
        <dbReference type="EMBL" id="GMS90565.1"/>
    </source>
</evidence>
<dbReference type="GO" id="GO:0022841">
    <property type="term" value="F:potassium ion leak channel activity"/>
    <property type="evidence" value="ECO:0007669"/>
    <property type="project" value="TreeGrafter"/>
</dbReference>
<keyword evidence="7" id="KW-0407">Ion channel</keyword>
<dbReference type="AlphaFoldDB" id="A0AAV5T627"/>
<evidence type="ECO:0000256" key="1">
    <source>
        <dbReference type="ARBA" id="ARBA00004141"/>
    </source>
</evidence>
<name>A0AAV5T627_9BILA</name>
<dbReference type="InterPro" id="IPR003280">
    <property type="entry name" value="2pore_dom_K_chnl"/>
</dbReference>
<evidence type="ECO:0000256" key="8">
    <source>
        <dbReference type="SAM" id="Phobius"/>
    </source>
</evidence>
<evidence type="ECO:0000256" key="4">
    <source>
        <dbReference type="ARBA" id="ARBA00022989"/>
    </source>
</evidence>
<protein>
    <recommendedName>
        <fullName evidence="9">Potassium channel domain-containing protein</fullName>
    </recommendedName>
</protein>